<dbReference type="InterPro" id="IPR000888">
    <property type="entry name" value="RmlC-like"/>
</dbReference>
<proteinExistence type="inferred from homology"/>
<protein>
    <submittedName>
        <fullName evidence="5">dTDP-4-dehydrorhamnose 3,5-epimerase</fullName>
    </submittedName>
</protein>
<feature type="active site" description="Proton donor" evidence="2">
    <location>
        <position position="132"/>
    </location>
</feature>
<name>A0A1C5IUB7_9ACTN</name>
<evidence type="ECO:0000256" key="4">
    <source>
        <dbReference type="SAM" id="MobiDB-lite"/>
    </source>
</evidence>
<evidence type="ECO:0000256" key="2">
    <source>
        <dbReference type="PIRSR" id="PIRSR600888-1"/>
    </source>
</evidence>
<dbReference type="Pfam" id="PF00908">
    <property type="entry name" value="dTDP_sugar_isom"/>
    <property type="match status" value="1"/>
</dbReference>
<feature type="site" description="Participates in a stacking interaction with the thymidine ring of dTDP-4-oxo-6-deoxyglucose" evidence="3">
    <location>
        <position position="138"/>
    </location>
</feature>
<organism evidence="5 6">
    <name type="scientific">Micromonospora humi</name>
    <dbReference type="NCBI Taxonomy" id="745366"/>
    <lineage>
        <taxon>Bacteria</taxon>
        <taxon>Bacillati</taxon>
        <taxon>Actinomycetota</taxon>
        <taxon>Actinomycetes</taxon>
        <taxon>Micromonosporales</taxon>
        <taxon>Micromonosporaceae</taxon>
        <taxon>Micromonospora</taxon>
    </lineage>
</organism>
<evidence type="ECO:0000256" key="1">
    <source>
        <dbReference type="ARBA" id="ARBA00010154"/>
    </source>
</evidence>
<evidence type="ECO:0000256" key="3">
    <source>
        <dbReference type="PIRSR" id="PIRSR600888-3"/>
    </source>
</evidence>
<dbReference type="Proteomes" id="UP000199360">
    <property type="component" value="Unassembled WGS sequence"/>
</dbReference>
<evidence type="ECO:0000313" key="6">
    <source>
        <dbReference type="Proteomes" id="UP000199360"/>
    </source>
</evidence>
<dbReference type="CDD" id="cd00438">
    <property type="entry name" value="cupin_RmlC"/>
    <property type="match status" value="1"/>
</dbReference>
<feature type="region of interest" description="Disordered" evidence="4">
    <location>
        <begin position="199"/>
        <end position="220"/>
    </location>
</feature>
<dbReference type="AlphaFoldDB" id="A0A1C5IUB7"/>
<dbReference type="RefSeq" id="WP_091063554.1">
    <property type="nucleotide sequence ID" value="NZ_FMDM01000007.1"/>
</dbReference>
<gene>
    <name evidence="5" type="ORF">GA0070213_107107</name>
</gene>
<sequence>MRIRPLGIDGAWEITPRQHGDSRGLFLEWYRFDHLAEVVGHPLRLAQGNLSVSARGVVRGIHFADVPPGQAKYVTCVRGAVVDLVVDVRVGSPTFGRWEAVRLDDVDRRAVYLSEGLGHGFCALTDDATLSYLCSSTYDPAAEHTVHPLDPDLAIDWPVEAPTLSARDAAAPSLAQARASGLLPEHRSCRAYVSSLDADAGPAAREGRVPHPRPAPSRSE</sequence>
<dbReference type="InterPro" id="IPR011051">
    <property type="entry name" value="RmlC_Cupin_sf"/>
</dbReference>
<feature type="active site" description="Proton acceptor" evidence="2">
    <location>
        <position position="62"/>
    </location>
</feature>
<dbReference type="GO" id="GO:0005829">
    <property type="term" value="C:cytosol"/>
    <property type="evidence" value="ECO:0007669"/>
    <property type="project" value="TreeGrafter"/>
</dbReference>
<dbReference type="GO" id="GO:0000271">
    <property type="term" value="P:polysaccharide biosynthetic process"/>
    <property type="evidence" value="ECO:0007669"/>
    <property type="project" value="TreeGrafter"/>
</dbReference>
<dbReference type="GO" id="GO:0008830">
    <property type="term" value="F:dTDP-4-dehydrorhamnose 3,5-epimerase activity"/>
    <property type="evidence" value="ECO:0007669"/>
    <property type="project" value="InterPro"/>
</dbReference>
<dbReference type="InterPro" id="IPR014710">
    <property type="entry name" value="RmlC-like_jellyroll"/>
</dbReference>
<dbReference type="OrthoDB" id="9800680at2"/>
<dbReference type="STRING" id="745366.GA0070213_107107"/>
<dbReference type="Gene3D" id="2.60.120.10">
    <property type="entry name" value="Jelly Rolls"/>
    <property type="match status" value="1"/>
</dbReference>
<evidence type="ECO:0000313" key="5">
    <source>
        <dbReference type="EMBL" id="SCG61743.1"/>
    </source>
</evidence>
<dbReference type="GO" id="GO:0019305">
    <property type="term" value="P:dTDP-rhamnose biosynthetic process"/>
    <property type="evidence" value="ECO:0007669"/>
    <property type="project" value="TreeGrafter"/>
</dbReference>
<dbReference type="SUPFAM" id="SSF51182">
    <property type="entry name" value="RmlC-like cupins"/>
    <property type="match status" value="1"/>
</dbReference>
<dbReference type="PANTHER" id="PTHR21047:SF2">
    <property type="entry name" value="THYMIDINE DIPHOSPHO-4-KETO-RHAMNOSE 3,5-EPIMERASE"/>
    <property type="match status" value="1"/>
</dbReference>
<dbReference type="EMBL" id="FMDM01000007">
    <property type="protein sequence ID" value="SCG61743.1"/>
    <property type="molecule type" value="Genomic_DNA"/>
</dbReference>
<accession>A0A1C5IUB7</accession>
<keyword evidence="6" id="KW-1185">Reference proteome</keyword>
<reference evidence="6" key="1">
    <citation type="submission" date="2016-06" db="EMBL/GenBank/DDBJ databases">
        <authorList>
            <person name="Varghese N."/>
            <person name="Submissions Spin"/>
        </authorList>
    </citation>
    <scope>NUCLEOTIDE SEQUENCE [LARGE SCALE GENOMIC DNA]</scope>
    <source>
        <strain evidence="6">DSM 45647</strain>
    </source>
</reference>
<dbReference type="PANTHER" id="PTHR21047">
    <property type="entry name" value="DTDP-6-DEOXY-D-GLUCOSE-3,5 EPIMERASE"/>
    <property type="match status" value="1"/>
</dbReference>
<comment type="similarity">
    <text evidence="1">Belongs to the dTDP-4-dehydrorhamnose 3,5-epimerase family.</text>
</comment>